<proteinExistence type="predicted"/>
<name>A0A0A0BGT1_9GAMM</name>
<accession>A0A0A0BGT1</accession>
<dbReference type="Proteomes" id="UP000029999">
    <property type="component" value="Unassembled WGS sequence"/>
</dbReference>
<sequence length="207" mass="23105">MNAFRIVIMAKAPIPGLSKTRLIPDLGPEATAMLARRMFCHSIDTALKANLGTVECCVVPDHNDPIWTVFKEEYSVQWSSQVEGSLGKRMAHVAERVSKQAENIILMGIDCPMMNSMHLRLAAAQLEHSEASMIPVADGGYCLLALREFHPAIFHGVSWSTPTVAKQTRKNCLQLGWHLAELKALHDVDHREDLKYVPAEFLSEINF</sequence>
<gene>
    <name evidence="1" type="ORF">LP43_2163</name>
</gene>
<dbReference type="PANTHER" id="PTHR36529">
    <property type="entry name" value="SLL1095 PROTEIN"/>
    <property type="match status" value="1"/>
</dbReference>
<protein>
    <recommendedName>
        <fullName evidence="3">Glycosyltransferase</fullName>
    </recommendedName>
</protein>
<dbReference type="SUPFAM" id="SSF53448">
    <property type="entry name" value="Nucleotide-diphospho-sugar transferases"/>
    <property type="match status" value="1"/>
</dbReference>
<dbReference type="AlphaFoldDB" id="A0A0A0BGT1"/>
<evidence type="ECO:0000313" key="1">
    <source>
        <dbReference type="EMBL" id="KGM06289.1"/>
    </source>
</evidence>
<dbReference type="RefSeq" id="WP_036315079.1">
    <property type="nucleotide sequence ID" value="NZ_JRQD01000005.1"/>
</dbReference>
<dbReference type="STRING" id="392484.LP43_2163"/>
<dbReference type="InterPro" id="IPR029044">
    <property type="entry name" value="Nucleotide-diphossugar_trans"/>
</dbReference>
<organism evidence="1 2">
    <name type="scientific">Methylophaga thiooxydans</name>
    <dbReference type="NCBI Taxonomy" id="392484"/>
    <lineage>
        <taxon>Bacteria</taxon>
        <taxon>Pseudomonadati</taxon>
        <taxon>Pseudomonadota</taxon>
        <taxon>Gammaproteobacteria</taxon>
        <taxon>Thiotrichales</taxon>
        <taxon>Piscirickettsiaceae</taxon>
        <taxon>Methylophaga</taxon>
    </lineage>
</organism>
<dbReference type="EMBL" id="JRQD01000005">
    <property type="protein sequence ID" value="KGM06289.1"/>
    <property type="molecule type" value="Genomic_DNA"/>
</dbReference>
<dbReference type="PANTHER" id="PTHR36529:SF1">
    <property type="entry name" value="GLYCOSYLTRANSFERASE"/>
    <property type="match status" value="1"/>
</dbReference>
<dbReference type="Pfam" id="PF09837">
    <property type="entry name" value="DUF2064"/>
    <property type="match status" value="1"/>
</dbReference>
<reference evidence="1 2" key="1">
    <citation type="submission" date="2014-09" db="EMBL/GenBank/DDBJ databases">
        <authorList>
            <person name="Grob C."/>
            <person name="Taubert M."/>
            <person name="Howat A.M."/>
            <person name="Burns O.J."/>
            <person name="Dixon J.L."/>
            <person name="Chen Y."/>
            <person name="Murrell J.C."/>
        </authorList>
    </citation>
    <scope>NUCLEOTIDE SEQUENCE [LARGE SCALE GENOMIC DNA]</scope>
    <source>
        <strain evidence="1">L4</strain>
    </source>
</reference>
<dbReference type="InterPro" id="IPR018641">
    <property type="entry name" value="Trfase_1_rSAM/seldom-assoc"/>
</dbReference>
<evidence type="ECO:0000313" key="2">
    <source>
        <dbReference type="Proteomes" id="UP000029999"/>
    </source>
</evidence>
<comment type="caution">
    <text evidence="1">The sequence shown here is derived from an EMBL/GenBank/DDBJ whole genome shotgun (WGS) entry which is preliminary data.</text>
</comment>
<dbReference type="Gene3D" id="3.90.550.10">
    <property type="entry name" value="Spore Coat Polysaccharide Biosynthesis Protein SpsA, Chain A"/>
    <property type="match status" value="1"/>
</dbReference>
<dbReference type="NCBIfam" id="TIGR04282">
    <property type="entry name" value="glyco_like_cofC"/>
    <property type="match status" value="1"/>
</dbReference>
<evidence type="ECO:0008006" key="3">
    <source>
        <dbReference type="Google" id="ProtNLM"/>
    </source>
</evidence>